<evidence type="ECO:0000313" key="8">
    <source>
        <dbReference type="EMBL" id="MET2832629.1"/>
    </source>
</evidence>
<proteinExistence type="predicted"/>
<sequence>MQIGNYIRRQPSTLASLPAAIGADINSFACLSQKPERIVLLGTGSSMNALLAGAEALEEGTGASVIAKEPEAFLRLPPKQTGQRTLVLAASQSGMSITTIEAVRLSVASGFPTLVITGEADSLITETGAEIIVMPIGPETVGPKTMGYTATVISVLAVAARLADKTCDLSGLVGQLERTAETGLAAAKDLITRFGVPDYILVAGQATHLGTALEASLKIAEISGVPTAAFDTEEALHGHVYGTTDKSLVIAIAQTETEAKVAANLGEALAELGPRAVVLNLSGHPTRFDLDVSWPLAPEQQWLAGCWAPIPLQWYGCELAIARGIDPDKMIYPNLGRRLNVRIRKEP</sequence>
<feature type="domain" description="SIS" evidence="7">
    <location>
        <begin position="27"/>
        <end position="168"/>
    </location>
</feature>
<feature type="domain" description="SIS" evidence="7">
    <location>
        <begin position="190"/>
        <end position="330"/>
    </location>
</feature>
<accession>A0ABV2DRF0</accession>
<organism evidence="8 9">
    <name type="scientific">Mesorhizobium shangrilense</name>
    <dbReference type="NCBI Taxonomy" id="460060"/>
    <lineage>
        <taxon>Bacteria</taxon>
        <taxon>Pseudomonadati</taxon>
        <taxon>Pseudomonadota</taxon>
        <taxon>Alphaproteobacteria</taxon>
        <taxon>Hyphomicrobiales</taxon>
        <taxon>Phyllobacteriaceae</taxon>
        <taxon>Mesorhizobium</taxon>
    </lineage>
</organism>
<dbReference type="RefSeq" id="WP_354464849.1">
    <property type="nucleotide sequence ID" value="NZ_JBEWSZ010000011.1"/>
</dbReference>
<keyword evidence="9" id="KW-1185">Reference proteome</keyword>
<comment type="caution">
    <text evidence="8">The sequence shown here is derived from an EMBL/GenBank/DDBJ whole genome shotgun (WGS) entry which is preliminary data.</text>
</comment>
<dbReference type="PANTHER" id="PTHR10937">
    <property type="entry name" value="GLUCOSAMINE--FRUCTOSE-6-PHOSPHATE AMINOTRANSFERASE, ISOMERIZING"/>
    <property type="match status" value="1"/>
</dbReference>
<dbReference type="Pfam" id="PF01380">
    <property type="entry name" value="SIS"/>
    <property type="match status" value="2"/>
</dbReference>
<keyword evidence="5" id="KW-0677">Repeat</keyword>
<dbReference type="InterPro" id="IPR001347">
    <property type="entry name" value="SIS_dom"/>
</dbReference>
<dbReference type="PANTHER" id="PTHR10937:SF0">
    <property type="entry name" value="GLUTAMINE--FRUCTOSE-6-PHOSPHATE TRANSAMINASE (ISOMERIZING)"/>
    <property type="match status" value="1"/>
</dbReference>
<dbReference type="EC" id="2.6.1.16" evidence="2"/>
<evidence type="ECO:0000256" key="6">
    <source>
        <dbReference type="ARBA" id="ARBA00022962"/>
    </source>
</evidence>
<evidence type="ECO:0000256" key="5">
    <source>
        <dbReference type="ARBA" id="ARBA00022737"/>
    </source>
</evidence>
<dbReference type="EMBL" id="JBEWSZ010000011">
    <property type="protein sequence ID" value="MET2832629.1"/>
    <property type="molecule type" value="Genomic_DNA"/>
</dbReference>
<comment type="catalytic activity">
    <reaction evidence="1">
        <text>D-fructose 6-phosphate + L-glutamine = D-glucosamine 6-phosphate + L-glutamate</text>
        <dbReference type="Rhea" id="RHEA:13237"/>
        <dbReference type="ChEBI" id="CHEBI:29985"/>
        <dbReference type="ChEBI" id="CHEBI:58359"/>
        <dbReference type="ChEBI" id="CHEBI:58725"/>
        <dbReference type="ChEBI" id="CHEBI:61527"/>
        <dbReference type="EC" id="2.6.1.16"/>
    </reaction>
</comment>
<evidence type="ECO:0000259" key="7">
    <source>
        <dbReference type="PROSITE" id="PS51464"/>
    </source>
</evidence>
<evidence type="ECO:0000256" key="3">
    <source>
        <dbReference type="ARBA" id="ARBA00016090"/>
    </source>
</evidence>
<dbReference type="InterPro" id="IPR046348">
    <property type="entry name" value="SIS_dom_sf"/>
</dbReference>
<evidence type="ECO:0000256" key="2">
    <source>
        <dbReference type="ARBA" id="ARBA00012916"/>
    </source>
</evidence>
<keyword evidence="6" id="KW-0315">Glutamine amidotransferase</keyword>
<protein>
    <recommendedName>
        <fullName evidence="3">Glutamine--fructose-6-phosphate aminotransferase [isomerizing]</fullName>
        <ecNumber evidence="2">2.6.1.16</ecNumber>
    </recommendedName>
</protein>
<name>A0ABV2DRF0_9HYPH</name>
<dbReference type="SUPFAM" id="SSF53697">
    <property type="entry name" value="SIS domain"/>
    <property type="match status" value="1"/>
</dbReference>
<reference evidence="8 9" key="1">
    <citation type="submission" date="2024-06" db="EMBL/GenBank/DDBJ databases">
        <authorList>
            <person name="Kim D.-U."/>
        </authorList>
    </citation>
    <scope>NUCLEOTIDE SEQUENCE [LARGE SCALE GENOMIC DNA]</scope>
    <source>
        <strain evidence="8 9">KACC15460</strain>
    </source>
</reference>
<dbReference type="CDD" id="cd05008">
    <property type="entry name" value="SIS_GlmS_GlmD_1"/>
    <property type="match status" value="1"/>
</dbReference>
<keyword evidence="4" id="KW-0032">Aminotransferase</keyword>
<dbReference type="Gene3D" id="3.40.50.10490">
    <property type="entry name" value="Glucose-6-phosphate isomerase like protein, domain 1"/>
    <property type="match status" value="2"/>
</dbReference>
<evidence type="ECO:0000256" key="4">
    <source>
        <dbReference type="ARBA" id="ARBA00022576"/>
    </source>
</evidence>
<dbReference type="Proteomes" id="UP001548832">
    <property type="component" value="Unassembled WGS sequence"/>
</dbReference>
<dbReference type="PROSITE" id="PS51464">
    <property type="entry name" value="SIS"/>
    <property type="match status" value="2"/>
</dbReference>
<evidence type="ECO:0000313" key="9">
    <source>
        <dbReference type="Proteomes" id="UP001548832"/>
    </source>
</evidence>
<evidence type="ECO:0000256" key="1">
    <source>
        <dbReference type="ARBA" id="ARBA00001031"/>
    </source>
</evidence>
<keyword evidence="4" id="KW-0808">Transferase</keyword>
<dbReference type="InterPro" id="IPR035466">
    <property type="entry name" value="GlmS/AgaS_SIS"/>
</dbReference>
<gene>
    <name evidence="8" type="ORF">ABVQ20_37470</name>
</gene>